<dbReference type="EMBL" id="DVHN01000003">
    <property type="protein sequence ID" value="HIR87457.1"/>
    <property type="molecule type" value="Genomic_DNA"/>
</dbReference>
<dbReference type="Proteomes" id="UP000824201">
    <property type="component" value="Unassembled WGS sequence"/>
</dbReference>
<evidence type="ECO:0000313" key="1">
    <source>
        <dbReference type="EMBL" id="HIR87457.1"/>
    </source>
</evidence>
<protein>
    <submittedName>
        <fullName evidence="1">Uncharacterized protein</fullName>
    </submittedName>
</protein>
<evidence type="ECO:0000313" key="2">
    <source>
        <dbReference type="Proteomes" id="UP000824201"/>
    </source>
</evidence>
<reference evidence="1" key="2">
    <citation type="journal article" date="2021" name="PeerJ">
        <title>Extensive microbial diversity within the chicken gut microbiome revealed by metagenomics and culture.</title>
        <authorList>
            <person name="Gilroy R."/>
            <person name="Ravi A."/>
            <person name="Getino M."/>
            <person name="Pursley I."/>
            <person name="Horton D.L."/>
            <person name="Alikhan N.F."/>
            <person name="Baker D."/>
            <person name="Gharbi K."/>
            <person name="Hall N."/>
            <person name="Watson M."/>
            <person name="Adriaenssens E.M."/>
            <person name="Foster-Nyarko E."/>
            <person name="Jarju S."/>
            <person name="Secka A."/>
            <person name="Antonio M."/>
            <person name="Oren A."/>
            <person name="Chaudhuri R.R."/>
            <person name="La Ragione R."/>
            <person name="Hildebrand F."/>
            <person name="Pallen M.J."/>
        </authorList>
    </citation>
    <scope>NUCLEOTIDE SEQUENCE</scope>
    <source>
        <strain evidence="1">ChiW13-3771</strain>
    </source>
</reference>
<gene>
    <name evidence="1" type="ORF">IAC96_00755</name>
</gene>
<accession>A0A9D1EBU0</accession>
<proteinExistence type="predicted"/>
<dbReference type="AlphaFoldDB" id="A0A9D1EBU0"/>
<reference evidence="1" key="1">
    <citation type="submission" date="2020-10" db="EMBL/GenBank/DDBJ databases">
        <authorList>
            <person name="Gilroy R."/>
        </authorList>
    </citation>
    <scope>NUCLEOTIDE SEQUENCE</scope>
    <source>
        <strain evidence="1">ChiW13-3771</strain>
    </source>
</reference>
<sequence>MKIKCEYERTLLKPTMSCFMGEDRNGKKNDCWKRSVTCEYCIYGTKIETELEKKNVPDRNNT</sequence>
<organism evidence="1 2">
    <name type="scientific">Candidatus Fimimorpha faecalis</name>
    <dbReference type="NCBI Taxonomy" id="2840824"/>
    <lineage>
        <taxon>Bacteria</taxon>
        <taxon>Bacillati</taxon>
        <taxon>Bacillota</taxon>
        <taxon>Clostridia</taxon>
        <taxon>Eubacteriales</taxon>
        <taxon>Candidatus Fimimorpha</taxon>
    </lineage>
</organism>
<name>A0A9D1EBU0_9FIRM</name>
<comment type="caution">
    <text evidence="1">The sequence shown here is derived from an EMBL/GenBank/DDBJ whole genome shotgun (WGS) entry which is preliminary data.</text>
</comment>